<dbReference type="eggNOG" id="COG0288">
    <property type="taxonomic scope" value="Bacteria"/>
</dbReference>
<accession>A0A1N6HX11</accession>
<dbReference type="Pfam" id="PF00484">
    <property type="entry name" value="Pro_CA"/>
    <property type="match status" value="1"/>
</dbReference>
<keyword evidence="8" id="KW-1185">Reference proteome</keyword>
<protein>
    <recommendedName>
        <fullName evidence="2">carbonic anhydrase</fullName>
        <ecNumber evidence="2">4.2.1.1</ecNumber>
    </recommendedName>
</protein>
<evidence type="ECO:0000256" key="4">
    <source>
        <dbReference type="ARBA" id="ARBA00023239"/>
    </source>
</evidence>
<dbReference type="AlphaFoldDB" id="A0A1N6HX11"/>
<dbReference type="InterPro" id="IPR036874">
    <property type="entry name" value="Carbonic_anhydrase_sf"/>
</dbReference>
<dbReference type="RefSeq" id="WP_028461142.1">
    <property type="nucleotide sequence ID" value="NZ_FSRO01000001.1"/>
</dbReference>
<comment type="similarity">
    <text evidence="1">Belongs to the beta-class carbonic anhydrase family.</text>
</comment>
<dbReference type="GO" id="GO:0015976">
    <property type="term" value="P:carbon utilization"/>
    <property type="evidence" value="ECO:0007669"/>
    <property type="project" value="InterPro"/>
</dbReference>
<dbReference type="GO" id="GO:0004089">
    <property type="term" value="F:carbonate dehydratase activity"/>
    <property type="evidence" value="ECO:0007669"/>
    <property type="project" value="UniProtKB-EC"/>
</dbReference>
<evidence type="ECO:0000256" key="1">
    <source>
        <dbReference type="ARBA" id="ARBA00006217"/>
    </source>
</evidence>
<dbReference type="SMART" id="SM00947">
    <property type="entry name" value="Pro_CA"/>
    <property type="match status" value="1"/>
</dbReference>
<dbReference type="Proteomes" id="UP000185062">
    <property type="component" value="Unassembled WGS sequence"/>
</dbReference>
<dbReference type="EMBL" id="FSRO01000001">
    <property type="protein sequence ID" value="SIO24364.1"/>
    <property type="molecule type" value="Genomic_DNA"/>
</dbReference>
<feature type="binding site" evidence="6">
    <location>
        <position position="157"/>
    </location>
    <ligand>
        <name>Zn(2+)</name>
        <dbReference type="ChEBI" id="CHEBI:29105"/>
    </ligand>
</feature>
<comment type="catalytic activity">
    <reaction evidence="5">
        <text>hydrogencarbonate + H(+) = CO2 + H2O</text>
        <dbReference type="Rhea" id="RHEA:10748"/>
        <dbReference type="ChEBI" id="CHEBI:15377"/>
        <dbReference type="ChEBI" id="CHEBI:15378"/>
        <dbReference type="ChEBI" id="CHEBI:16526"/>
        <dbReference type="ChEBI" id="CHEBI:17544"/>
        <dbReference type="EC" id="4.2.1.1"/>
    </reaction>
</comment>
<organism evidence="7 8">
    <name type="scientific">Nitrosomonas cryotolerans ATCC 49181</name>
    <dbReference type="NCBI Taxonomy" id="1131553"/>
    <lineage>
        <taxon>Bacteria</taxon>
        <taxon>Pseudomonadati</taxon>
        <taxon>Pseudomonadota</taxon>
        <taxon>Betaproteobacteria</taxon>
        <taxon>Nitrosomonadales</taxon>
        <taxon>Nitrosomonadaceae</taxon>
        <taxon>Nitrosomonas</taxon>
    </lineage>
</organism>
<dbReference type="CDD" id="cd03378">
    <property type="entry name" value="beta_CA_cladeC"/>
    <property type="match status" value="1"/>
</dbReference>
<keyword evidence="3 6" id="KW-0862">Zinc</keyword>
<dbReference type="STRING" id="44575.SAMN05216419_101339"/>
<dbReference type="InterPro" id="IPR001765">
    <property type="entry name" value="Carbonic_anhydrase"/>
</dbReference>
<feature type="binding site" evidence="6">
    <location>
        <position position="106"/>
    </location>
    <ligand>
        <name>Zn(2+)</name>
        <dbReference type="ChEBI" id="CHEBI:29105"/>
    </ligand>
</feature>
<evidence type="ECO:0000313" key="8">
    <source>
        <dbReference type="Proteomes" id="UP000185062"/>
    </source>
</evidence>
<reference evidence="7 8" key="1">
    <citation type="submission" date="2016-12" db="EMBL/GenBank/DDBJ databases">
        <authorList>
            <person name="Song W.-J."/>
            <person name="Kurnit D.M."/>
        </authorList>
    </citation>
    <scope>NUCLEOTIDE SEQUENCE [LARGE SCALE GENOMIC DNA]</scope>
    <source>
        <strain evidence="7 8">ATCC 49181</strain>
    </source>
</reference>
<keyword evidence="4" id="KW-0456">Lyase</keyword>
<feature type="binding site" evidence="6">
    <location>
        <position position="160"/>
    </location>
    <ligand>
        <name>Zn(2+)</name>
        <dbReference type="ChEBI" id="CHEBI:29105"/>
    </ligand>
</feature>
<dbReference type="PROSITE" id="PS00704">
    <property type="entry name" value="PROK_CO2_ANHYDRASE_1"/>
    <property type="match status" value="1"/>
</dbReference>
<dbReference type="InterPro" id="IPR015892">
    <property type="entry name" value="Carbonic_anhydrase_CS"/>
</dbReference>
<comment type="cofactor">
    <cofactor evidence="6">
        <name>Zn(2+)</name>
        <dbReference type="ChEBI" id="CHEBI:29105"/>
    </cofactor>
    <text evidence="6">Binds 1 zinc ion per subunit.</text>
</comment>
<evidence type="ECO:0000313" key="7">
    <source>
        <dbReference type="EMBL" id="SIO24364.1"/>
    </source>
</evidence>
<dbReference type="EC" id="4.2.1.1" evidence="2"/>
<sequence length="255" mass="27653">MCDTDDPTRKHQQPIRQRRSFLKLAATSTFGLGATVTVEKLIAASGAIKTPALPENILTPDAALERLMAGNKRYIAGQSTPMDFNLQSASLIKGQNPYACILSCSDSRVSPEFCFDEQLGDLFVARVAGNYLTTDFVATLEYAAAILHTPLIMVLGHESCGAIKAAINASDNNEQFPGHIQTMSSALAPAVRAAERISMFMSGDRYYNVVKMNVILNARELKKQTPILSKLVTEKRLLVVGGIYSLETGIVELVA</sequence>
<dbReference type="SUPFAM" id="SSF53056">
    <property type="entry name" value="beta-carbonic anhydrase, cab"/>
    <property type="match status" value="1"/>
</dbReference>
<evidence type="ECO:0000256" key="5">
    <source>
        <dbReference type="ARBA" id="ARBA00048348"/>
    </source>
</evidence>
<keyword evidence="6" id="KW-0479">Metal-binding</keyword>
<proteinExistence type="inferred from homology"/>
<gene>
    <name evidence="7" type="ORF">SAMN02743940_1415</name>
</gene>
<dbReference type="GO" id="GO:0008270">
    <property type="term" value="F:zinc ion binding"/>
    <property type="evidence" value="ECO:0007669"/>
    <property type="project" value="InterPro"/>
</dbReference>
<dbReference type="PANTHER" id="PTHR11002">
    <property type="entry name" value="CARBONIC ANHYDRASE"/>
    <property type="match status" value="1"/>
</dbReference>
<name>A0A1N6HX11_9PROT</name>
<evidence type="ECO:0000256" key="2">
    <source>
        <dbReference type="ARBA" id="ARBA00012925"/>
    </source>
</evidence>
<dbReference type="Gene3D" id="3.40.1050.10">
    <property type="entry name" value="Carbonic anhydrase"/>
    <property type="match status" value="1"/>
</dbReference>
<feature type="binding site" evidence="6">
    <location>
        <position position="104"/>
    </location>
    <ligand>
        <name>Zn(2+)</name>
        <dbReference type="ChEBI" id="CHEBI:29105"/>
    </ligand>
</feature>
<dbReference type="PANTHER" id="PTHR11002:SF79">
    <property type="entry name" value="CARBONIC ANHYDRASE 2"/>
    <property type="match status" value="1"/>
</dbReference>
<evidence type="ECO:0000256" key="6">
    <source>
        <dbReference type="PIRSR" id="PIRSR601765-1"/>
    </source>
</evidence>
<evidence type="ECO:0000256" key="3">
    <source>
        <dbReference type="ARBA" id="ARBA00022833"/>
    </source>
</evidence>